<comment type="caution">
    <text evidence="1">The sequence shown here is derived from an EMBL/GenBank/DDBJ whole genome shotgun (WGS) entry which is preliminary data.</text>
</comment>
<protein>
    <submittedName>
        <fullName evidence="1">Uncharacterized protein</fullName>
    </submittedName>
</protein>
<organism evidence="1 2">
    <name type="scientific">Ensete ventricosum</name>
    <name type="common">Abyssinian banana</name>
    <name type="synonym">Musa ensete</name>
    <dbReference type="NCBI Taxonomy" id="4639"/>
    <lineage>
        <taxon>Eukaryota</taxon>
        <taxon>Viridiplantae</taxon>
        <taxon>Streptophyta</taxon>
        <taxon>Embryophyta</taxon>
        <taxon>Tracheophyta</taxon>
        <taxon>Spermatophyta</taxon>
        <taxon>Magnoliopsida</taxon>
        <taxon>Liliopsida</taxon>
        <taxon>Zingiberales</taxon>
        <taxon>Musaceae</taxon>
        <taxon>Ensete</taxon>
    </lineage>
</organism>
<evidence type="ECO:0000313" key="1">
    <source>
        <dbReference type="EMBL" id="RRT66144.1"/>
    </source>
</evidence>
<dbReference type="Proteomes" id="UP000287651">
    <property type="component" value="Unassembled WGS sequence"/>
</dbReference>
<dbReference type="AlphaFoldDB" id="A0A426ZQF0"/>
<evidence type="ECO:0000313" key="2">
    <source>
        <dbReference type="Proteomes" id="UP000287651"/>
    </source>
</evidence>
<reference evidence="1 2" key="1">
    <citation type="journal article" date="2014" name="Agronomy (Basel)">
        <title>A Draft Genome Sequence for Ensete ventricosum, the Drought-Tolerant Tree Against Hunger.</title>
        <authorList>
            <person name="Harrison J."/>
            <person name="Moore K.A."/>
            <person name="Paszkiewicz K."/>
            <person name="Jones T."/>
            <person name="Grant M."/>
            <person name="Ambacheew D."/>
            <person name="Muzemil S."/>
            <person name="Studholme D.J."/>
        </authorList>
    </citation>
    <scope>NUCLEOTIDE SEQUENCE [LARGE SCALE GENOMIC DNA]</scope>
</reference>
<gene>
    <name evidence="1" type="ORF">B296_00002761</name>
</gene>
<accession>A0A426ZQF0</accession>
<name>A0A426ZQF0_ENSVE</name>
<sequence length="60" mass="6705">MAVEGQRDIKNVALTPSVRPLEDTKLGVIFIGDRSPWNAIEVSPSIVLKLLAKERLIYSR</sequence>
<proteinExistence type="predicted"/>
<dbReference type="EMBL" id="AMZH03005549">
    <property type="protein sequence ID" value="RRT66144.1"/>
    <property type="molecule type" value="Genomic_DNA"/>
</dbReference>